<dbReference type="Proteomes" id="UP000837857">
    <property type="component" value="Chromosome 22"/>
</dbReference>
<evidence type="ECO:0000256" key="1">
    <source>
        <dbReference type="SAM" id="MobiDB-lite"/>
    </source>
</evidence>
<feature type="region of interest" description="Disordered" evidence="1">
    <location>
        <begin position="135"/>
        <end position="168"/>
    </location>
</feature>
<dbReference type="EMBL" id="OW152834">
    <property type="protein sequence ID" value="CAH2055752.1"/>
    <property type="molecule type" value="Genomic_DNA"/>
</dbReference>
<reference evidence="2" key="1">
    <citation type="submission" date="2022-03" db="EMBL/GenBank/DDBJ databases">
        <authorList>
            <person name="Martin H S."/>
        </authorList>
    </citation>
    <scope>NUCLEOTIDE SEQUENCE</scope>
</reference>
<proteinExistence type="predicted"/>
<name>A0ABN8IGL9_9NEOP</name>
<evidence type="ECO:0000313" key="2">
    <source>
        <dbReference type="EMBL" id="CAH2055752.1"/>
    </source>
</evidence>
<keyword evidence="3" id="KW-1185">Reference proteome</keyword>
<feature type="non-terminal residue" evidence="2">
    <location>
        <position position="1"/>
    </location>
</feature>
<gene>
    <name evidence="2" type="ORF">IPOD504_LOCUS9071</name>
</gene>
<protein>
    <recommendedName>
        <fullName evidence="4">Cardio acceleratory peptide 2b</fullName>
    </recommendedName>
</protein>
<sequence>GIHREFDKMQSAGKIAFSMCVLISAVATASTGSAKLRRDGVLNLYPFPRVGRAHDTWQVPINDDSLDVDFASKRQLYVFPRVGRSEYGGRPDLNGLNLRLAEILLGQPRSHEYVKRESESNGMWFGPRVGRSFSYNDDNGRFEENGRGAPEEIETEHVDREKRQTKLA</sequence>
<organism evidence="2 3">
    <name type="scientific">Iphiclides podalirius</name>
    <name type="common">scarce swallowtail</name>
    <dbReference type="NCBI Taxonomy" id="110791"/>
    <lineage>
        <taxon>Eukaryota</taxon>
        <taxon>Metazoa</taxon>
        <taxon>Ecdysozoa</taxon>
        <taxon>Arthropoda</taxon>
        <taxon>Hexapoda</taxon>
        <taxon>Insecta</taxon>
        <taxon>Pterygota</taxon>
        <taxon>Neoptera</taxon>
        <taxon>Endopterygota</taxon>
        <taxon>Lepidoptera</taxon>
        <taxon>Glossata</taxon>
        <taxon>Ditrysia</taxon>
        <taxon>Papilionoidea</taxon>
        <taxon>Papilionidae</taxon>
        <taxon>Papilioninae</taxon>
        <taxon>Iphiclides</taxon>
    </lineage>
</organism>
<feature type="non-terminal residue" evidence="2">
    <location>
        <position position="168"/>
    </location>
</feature>
<accession>A0ABN8IGL9</accession>
<evidence type="ECO:0000313" key="3">
    <source>
        <dbReference type="Proteomes" id="UP000837857"/>
    </source>
</evidence>
<feature type="compositionally biased region" description="Basic and acidic residues" evidence="1">
    <location>
        <begin position="138"/>
        <end position="168"/>
    </location>
</feature>
<evidence type="ECO:0008006" key="4">
    <source>
        <dbReference type="Google" id="ProtNLM"/>
    </source>
</evidence>